<dbReference type="InterPro" id="IPR003594">
    <property type="entry name" value="HATPase_dom"/>
</dbReference>
<protein>
    <recommendedName>
        <fullName evidence="3">histidine kinase</fullName>
        <ecNumber evidence="3">2.7.13.3</ecNumber>
    </recommendedName>
</protein>
<dbReference type="FunFam" id="3.30.565.10:FF:000006">
    <property type="entry name" value="Sensor histidine kinase WalK"/>
    <property type="match status" value="1"/>
</dbReference>
<dbReference type="SUPFAM" id="SSF55874">
    <property type="entry name" value="ATPase domain of HSP90 chaperone/DNA topoisomerase II/histidine kinase"/>
    <property type="match status" value="1"/>
</dbReference>
<dbReference type="InterPro" id="IPR003661">
    <property type="entry name" value="HisK_dim/P_dom"/>
</dbReference>
<dbReference type="GO" id="GO:0016020">
    <property type="term" value="C:membrane"/>
    <property type="evidence" value="ECO:0007669"/>
    <property type="project" value="UniProtKB-SubCell"/>
</dbReference>
<dbReference type="InterPro" id="IPR050736">
    <property type="entry name" value="Sensor_HK_Regulatory"/>
</dbReference>
<dbReference type="InterPro" id="IPR036097">
    <property type="entry name" value="HisK_dim/P_sf"/>
</dbReference>
<dbReference type="AlphaFoldDB" id="A0A174AC88"/>
<dbReference type="GO" id="GO:0000155">
    <property type="term" value="F:phosphorelay sensor kinase activity"/>
    <property type="evidence" value="ECO:0007669"/>
    <property type="project" value="InterPro"/>
</dbReference>
<comment type="catalytic activity">
    <reaction evidence="1">
        <text>ATP + protein L-histidine = ADP + protein N-phospho-L-histidine.</text>
        <dbReference type="EC" id="2.7.13.3"/>
    </reaction>
</comment>
<evidence type="ECO:0000256" key="6">
    <source>
        <dbReference type="ARBA" id="ARBA00022777"/>
    </source>
</evidence>
<reference evidence="11 12" key="1">
    <citation type="submission" date="2015-09" db="EMBL/GenBank/DDBJ databases">
        <authorList>
            <consortium name="Pathogen Informatics"/>
        </authorList>
    </citation>
    <scope>NUCLEOTIDE SEQUENCE [LARGE SCALE GENOMIC DNA]</scope>
    <source>
        <strain evidence="11 12">2789STDY5834856</strain>
    </source>
</reference>
<feature type="domain" description="PAS" evidence="10">
    <location>
        <begin position="98"/>
        <end position="168"/>
    </location>
</feature>
<comment type="subcellular location">
    <subcellularLocation>
        <location evidence="2">Membrane</location>
    </subcellularLocation>
</comment>
<evidence type="ECO:0000256" key="2">
    <source>
        <dbReference type="ARBA" id="ARBA00004370"/>
    </source>
</evidence>
<evidence type="ECO:0000259" key="10">
    <source>
        <dbReference type="PROSITE" id="PS50112"/>
    </source>
</evidence>
<feature type="coiled-coil region" evidence="8">
    <location>
        <begin position="206"/>
        <end position="233"/>
    </location>
</feature>
<keyword evidence="5 11" id="KW-0808">Transferase</keyword>
<dbReference type="RefSeq" id="WP_055263731.1">
    <property type="nucleotide sequence ID" value="NZ_CABIXQ010000003.1"/>
</dbReference>
<dbReference type="InterPro" id="IPR005467">
    <property type="entry name" value="His_kinase_dom"/>
</dbReference>
<evidence type="ECO:0000256" key="5">
    <source>
        <dbReference type="ARBA" id="ARBA00022679"/>
    </source>
</evidence>
<feature type="domain" description="Histidine kinase" evidence="9">
    <location>
        <begin position="239"/>
        <end position="463"/>
    </location>
</feature>
<keyword evidence="8" id="KW-0175">Coiled coil</keyword>
<dbReference type="Gene3D" id="3.30.450.20">
    <property type="entry name" value="PAS domain"/>
    <property type="match status" value="2"/>
</dbReference>
<evidence type="ECO:0000256" key="4">
    <source>
        <dbReference type="ARBA" id="ARBA00022553"/>
    </source>
</evidence>
<keyword evidence="7" id="KW-0902">Two-component regulatory system</keyword>
<dbReference type="InterPro" id="IPR000014">
    <property type="entry name" value="PAS"/>
</dbReference>
<feature type="domain" description="PAS" evidence="10">
    <location>
        <begin position="1"/>
        <end position="45"/>
    </location>
</feature>
<evidence type="ECO:0000313" key="12">
    <source>
        <dbReference type="Proteomes" id="UP000095594"/>
    </source>
</evidence>
<gene>
    <name evidence="11" type="primary">phoR_4</name>
    <name evidence="11" type="ORF">ERS852471_00577</name>
</gene>
<dbReference type="NCBIfam" id="TIGR00229">
    <property type="entry name" value="sensory_box"/>
    <property type="match status" value="1"/>
</dbReference>
<keyword evidence="6 11" id="KW-0418">Kinase</keyword>
<dbReference type="OrthoDB" id="9813394at2"/>
<dbReference type="Pfam" id="PF00512">
    <property type="entry name" value="HisKA"/>
    <property type="match status" value="1"/>
</dbReference>
<dbReference type="SMART" id="SM00387">
    <property type="entry name" value="HATPase_c"/>
    <property type="match status" value="1"/>
</dbReference>
<dbReference type="CDD" id="cd16922">
    <property type="entry name" value="HATPase_EvgS-ArcB-TorS-like"/>
    <property type="match status" value="1"/>
</dbReference>
<keyword evidence="4" id="KW-0597">Phosphoprotein</keyword>
<dbReference type="Proteomes" id="UP000095594">
    <property type="component" value="Unassembled WGS sequence"/>
</dbReference>
<dbReference type="PRINTS" id="PR00344">
    <property type="entry name" value="BCTRLSENSOR"/>
</dbReference>
<evidence type="ECO:0000259" key="9">
    <source>
        <dbReference type="PROSITE" id="PS50109"/>
    </source>
</evidence>
<dbReference type="CDD" id="cd00130">
    <property type="entry name" value="PAS"/>
    <property type="match status" value="1"/>
</dbReference>
<evidence type="ECO:0000256" key="1">
    <source>
        <dbReference type="ARBA" id="ARBA00000085"/>
    </source>
</evidence>
<dbReference type="Pfam" id="PF08448">
    <property type="entry name" value="PAS_4"/>
    <property type="match status" value="1"/>
</dbReference>
<accession>A0A174AC88</accession>
<name>A0A174AC88_9CLOT</name>
<organism evidence="11 12">
    <name type="scientific">Clostridium disporicum</name>
    <dbReference type="NCBI Taxonomy" id="84024"/>
    <lineage>
        <taxon>Bacteria</taxon>
        <taxon>Bacillati</taxon>
        <taxon>Bacillota</taxon>
        <taxon>Clostridia</taxon>
        <taxon>Eubacteriales</taxon>
        <taxon>Clostridiaceae</taxon>
        <taxon>Clostridium</taxon>
    </lineage>
</organism>
<evidence type="ECO:0000256" key="8">
    <source>
        <dbReference type="SAM" id="Coils"/>
    </source>
</evidence>
<dbReference type="SMART" id="SM00388">
    <property type="entry name" value="HisKA"/>
    <property type="match status" value="1"/>
</dbReference>
<dbReference type="InterPro" id="IPR036890">
    <property type="entry name" value="HATPase_C_sf"/>
</dbReference>
<dbReference type="PANTHER" id="PTHR43711">
    <property type="entry name" value="TWO-COMPONENT HISTIDINE KINASE"/>
    <property type="match status" value="1"/>
</dbReference>
<dbReference type="SUPFAM" id="SSF55785">
    <property type="entry name" value="PYP-like sensor domain (PAS domain)"/>
    <property type="match status" value="2"/>
</dbReference>
<dbReference type="Pfam" id="PF02518">
    <property type="entry name" value="HATPase_c"/>
    <property type="match status" value="1"/>
</dbReference>
<evidence type="ECO:0000256" key="7">
    <source>
        <dbReference type="ARBA" id="ARBA00023012"/>
    </source>
</evidence>
<evidence type="ECO:0000313" key="11">
    <source>
        <dbReference type="EMBL" id="CUN85360.1"/>
    </source>
</evidence>
<dbReference type="InterPro" id="IPR035965">
    <property type="entry name" value="PAS-like_dom_sf"/>
</dbReference>
<evidence type="ECO:0000256" key="3">
    <source>
        <dbReference type="ARBA" id="ARBA00012438"/>
    </source>
</evidence>
<dbReference type="InterPro" id="IPR004358">
    <property type="entry name" value="Sig_transdc_His_kin-like_C"/>
</dbReference>
<dbReference type="CDD" id="cd00082">
    <property type="entry name" value="HisKA"/>
    <property type="match status" value="1"/>
</dbReference>
<dbReference type="SMART" id="SM00091">
    <property type="entry name" value="PAS"/>
    <property type="match status" value="2"/>
</dbReference>
<sequence>MESVFNCIDECIMVLDEKNIIKFCNKSLLNILGYNLNDIQKKNLINIIQGINNFDSDGEVIIYNKENTPVQFTYKVNNAIWKGNSAKILVLKEKELYTKADLEKILENIPLLVWMRDLEGKYIYVNRAYCDFMKLSKDEIIGKRDRDFLCKEDSSVIEEEDRRLIKEKCNIIEQEELRIKNKLALFFVAKDVAVDKDGDVKYVFGVAHDITDIKKIEEKRRELEKEIEVEKIRNEFFNNISHEFKTPLNVLLSTTQLIGSHIKERDIKEISGEKIKNYIEMIENNSYRLLRLTDNLIDMTKIDTGEYKINLENKDIVSIVEDVVLTACDCMGNFSGEIIFDTNVEERIVACDQEKIEKVILNLLSNAVKYGNDNGEIFVNINSYEDSVEISVKDNGIGISPENINNIFERFGQEDKSLSRKQEGSGLGLALVKSVVEMHNGTINVQSELGKGSNFIITLPAKRVVKSEQLKFNICNQTIFEKCMIEFSDIYAII</sequence>
<dbReference type="Gene3D" id="1.10.287.130">
    <property type="match status" value="1"/>
</dbReference>
<proteinExistence type="predicted"/>
<dbReference type="PROSITE" id="PS50112">
    <property type="entry name" value="PAS"/>
    <property type="match status" value="2"/>
</dbReference>
<dbReference type="PROSITE" id="PS50109">
    <property type="entry name" value="HIS_KIN"/>
    <property type="match status" value="1"/>
</dbReference>
<dbReference type="EMBL" id="CYZX01000003">
    <property type="protein sequence ID" value="CUN85360.1"/>
    <property type="molecule type" value="Genomic_DNA"/>
</dbReference>
<dbReference type="Gene3D" id="3.30.565.10">
    <property type="entry name" value="Histidine kinase-like ATPase, C-terminal domain"/>
    <property type="match status" value="1"/>
</dbReference>
<dbReference type="InterPro" id="IPR013656">
    <property type="entry name" value="PAS_4"/>
</dbReference>
<dbReference type="Pfam" id="PF13188">
    <property type="entry name" value="PAS_8"/>
    <property type="match status" value="1"/>
</dbReference>
<dbReference type="PANTHER" id="PTHR43711:SF26">
    <property type="entry name" value="SENSOR HISTIDINE KINASE RCSC"/>
    <property type="match status" value="1"/>
</dbReference>
<dbReference type="SUPFAM" id="SSF47384">
    <property type="entry name" value="Homodimeric domain of signal transducing histidine kinase"/>
    <property type="match status" value="1"/>
</dbReference>
<dbReference type="EC" id="2.7.13.3" evidence="3"/>